<dbReference type="PANTHER" id="PTHR19136">
    <property type="entry name" value="MOLYBDENUM COFACTOR GUANYLYLTRANSFERASE"/>
    <property type="match status" value="1"/>
</dbReference>
<name>A0A7W7CD23_9PSEU</name>
<protein>
    <submittedName>
        <fullName evidence="3">Molybdopterin-guanine dinucleotide biosynthesis protein A</fullName>
    </submittedName>
</protein>
<dbReference type="Proteomes" id="UP000533598">
    <property type="component" value="Unassembled WGS sequence"/>
</dbReference>
<evidence type="ECO:0000256" key="1">
    <source>
        <dbReference type="ARBA" id="ARBA00022679"/>
    </source>
</evidence>
<dbReference type="GO" id="GO:0016779">
    <property type="term" value="F:nucleotidyltransferase activity"/>
    <property type="evidence" value="ECO:0007669"/>
    <property type="project" value="TreeGrafter"/>
</dbReference>
<dbReference type="EMBL" id="JACHMH010000001">
    <property type="protein sequence ID" value="MBB4677643.1"/>
    <property type="molecule type" value="Genomic_DNA"/>
</dbReference>
<organism evidence="3 4">
    <name type="scientific">Crossiella cryophila</name>
    <dbReference type="NCBI Taxonomy" id="43355"/>
    <lineage>
        <taxon>Bacteria</taxon>
        <taxon>Bacillati</taxon>
        <taxon>Actinomycetota</taxon>
        <taxon>Actinomycetes</taxon>
        <taxon>Pseudonocardiales</taxon>
        <taxon>Pseudonocardiaceae</taxon>
        <taxon>Crossiella</taxon>
    </lineage>
</organism>
<proteinExistence type="predicted"/>
<comment type="caution">
    <text evidence="3">The sequence shown here is derived from an EMBL/GenBank/DDBJ whole genome shotgun (WGS) entry which is preliminary data.</text>
</comment>
<accession>A0A7W7CD23</accession>
<evidence type="ECO:0000313" key="4">
    <source>
        <dbReference type="Proteomes" id="UP000533598"/>
    </source>
</evidence>
<dbReference type="Gene3D" id="3.90.550.10">
    <property type="entry name" value="Spore Coat Polysaccharide Biosynthesis Protein SpsA, Chain A"/>
    <property type="match status" value="1"/>
</dbReference>
<dbReference type="Pfam" id="PF12804">
    <property type="entry name" value="NTP_transf_3"/>
    <property type="match status" value="1"/>
</dbReference>
<dbReference type="RefSeq" id="WP_185003562.1">
    <property type="nucleotide sequence ID" value="NZ_BAAAUI010000023.1"/>
</dbReference>
<evidence type="ECO:0000313" key="3">
    <source>
        <dbReference type="EMBL" id="MBB4677643.1"/>
    </source>
</evidence>
<dbReference type="InterPro" id="IPR025877">
    <property type="entry name" value="MobA-like_NTP_Trfase"/>
</dbReference>
<keyword evidence="4" id="KW-1185">Reference proteome</keyword>
<keyword evidence="1" id="KW-0808">Transferase</keyword>
<evidence type="ECO:0000259" key="2">
    <source>
        <dbReference type="Pfam" id="PF12804"/>
    </source>
</evidence>
<dbReference type="AlphaFoldDB" id="A0A7W7CD23"/>
<dbReference type="InterPro" id="IPR029044">
    <property type="entry name" value="Nucleotide-diphossugar_trans"/>
</dbReference>
<reference evidence="3 4" key="1">
    <citation type="submission" date="2020-08" db="EMBL/GenBank/DDBJ databases">
        <title>Sequencing the genomes of 1000 actinobacteria strains.</title>
        <authorList>
            <person name="Klenk H.-P."/>
        </authorList>
    </citation>
    <scope>NUCLEOTIDE SEQUENCE [LARGE SCALE GENOMIC DNA]</scope>
    <source>
        <strain evidence="3 4">DSM 44230</strain>
    </source>
</reference>
<feature type="domain" description="MobA-like NTP transferase" evidence="2">
    <location>
        <begin position="6"/>
        <end position="156"/>
    </location>
</feature>
<dbReference type="PANTHER" id="PTHR19136:SF81">
    <property type="entry name" value="MOLYBDENUM COFACTOR GUANYLYLTRANSFERASE"/>
    <property type="match status" value="1"/>
</dbReference>
<sequence>MTRWDAVVLAGGRASRLHGVDKPALRLGGRSLLDHALDAVAAAERVVVVGPQRTVTRPVSWTREEPVGSGPLAALGAGLSRLSTSEGLVAVLAADQPGVTAATVSRLRAALSEVDGADGALLVDAGRRQWLTGVWRIGALRAAMPEHLAGAALRALFGGLTVVEVPADVREGRDVDTPEDLAAWRAGYPDPGSSV</sequence>
<dbReference type="SUPFAM" id="SSF53448">
    <property type="entry name" value="Nucleotide-diphospho-sugar transferases"/>
    <property type="match status" value="1"/>
</dbReference>
<gene>
    <name evidence="3" type="ORF">HNR67_003761</name>
</gene>